<dbReference type="RefSeq" id="WP_150496157.1">
    <property type="nucleotide sequence ID" value="NZ_BMFA01000006.1"/>
</dbReference>
<dbReference type="InterPro" id="IPR008767">
    <property type="entry name" value="Phage_SPP1_head-tail_adaptor"/>
</dbReference>
<name>A0A916X2J7_9HYPH</name>
<evidence type="ECO:0000313" key="2">
    <source>
        <dbReference type="Proteomes" id="UP000605148"/>
    </source>
</evidence>
<dbReference type="OrthoDB" id="7570189at2"/>
<dbReference type="Proteomes" id="UP000605148">
    <property type="component" value="Unassembled WGS sequence"/>
</dbReference>
<organism evidence="1 2">
    <name type="scientific">Roseibium aquae</name>
    <dbReference type="NCBI Taxonomy" id="1323746"/>
    <lineage>
        <taxon>Bacteria</taxon>
        <taxon>Pseudomonadati</taxon>
        <taxon>Pseudomonadota</taxon>
        <taxon>Alphaproteobacteria</taxon>
        <taxon>Hyphomicrobiales</taxon>
        <taxon>Stappiaceae</taxon>
        <taxon>Roseibium</taxon>
    </lineage>
</organism>
<keyword evidence="2" id="KW-1185">Reference proteome</keyword>
<sequence length="110" mass="12171">MARLQGAGAFNVAVELRQPVRTDSPDGSVAVVFLDAGRDFAKLELVGQREQEVLDRLESLATHRITLRYREDVAGGWQVVVGNRTYRILAAHDPDGLRRILKCLAEEAGE</sequence>
<reference evidence="1" key="1">
    <citation type="journal article" date="2014" name="Int. J. Syst. Evol. Microbiol.">
        <title>Complete genome sequence of Corynebacterium casei LMG S-19264T (=DSM 44701T), isolated from a smear-ripened cheese.</title>
        <authorList>
            <consortium name="US DOE Joint Genome Institute (JGI-PGF)"/>
            <person name="Walter F."/>
            <person name="Albersmeier A."/>
            <person name="Kalinowski J."/>
            <person name="Ruckert C."/>
        </authorList>
    </citation>
    <scope>NUCLEOTIDE SEQUENCE</scope>
    <source>
        <strain evidence="1">CGMCC 1.12426</strain>
    </source>
</reference>
<proteinExistence type="predicted"/>
<comment type="caution">
    <text evidence="1">The sequence shown here is derived from an EMBL/GenBank/DDBJ whole genome shotgun (WGS) entry which is preliminary data.</text>
</comment>
<dbReference type="AlphaFoldDB" id="A0A916X2J7"/>
<evidence type="ECO:0000313" key="1">
    <source>
        <dbReference type="EMBL" id="GGB50979.1"/>
    </source>
</evidence>
<dbReference type="NCBIfam" id="TIGR01563">
    <property type="entry name" value="gp16_SPP1"/>
    <property type="match status" value="1"/>
</dbReference>
<protein>
    <recommendedName>
        <fullName evidence="3">Phage head-tail adapter protein</fullName>
    </recommendedName>
</protein>
<dbReference type="EMBL" id="BMFA01000006">
    <property type="protein sequence ID" value="GGB50979.1"/>
    <property type="molecule type" value="Genomic_DNA"/>
</dbReference>
<dbReference type="Pfam" id="PF05521">
    <property type="entry name" value="Phage_HCP"/>
    <property type="match status" value="1"/>
</dbReference>
<dbReference type="Gene3D" id="2.40.10.270">
    <property type="entry name" value="Bacteriophage SPP1 head-tail adaptor protein"/>
    <property type="match status" value="1"/>
</dbReference>
<accession>A0A916X2J7</accession>
<evidence type="ECO:0008006" key="3">
    <source>
        <dbReference type="Google" id="ProtNLM"/>
    </source>
</evidence>
<gene>
    <name evidence="1" type="ORF">GCM10011316_23800</name>
</gene>
<dbReference type="InterPro" id="IPR038666">
    <property type="entry name" value="SSP1_head-tail_sf"/>
</dbReference>
<reference evidence="1" key="2">
    <citation type="submission" date="2020-09" db="EMBL/GenBank/DDBJ databases">
        <authorList>
            <person name="Sun Q."/>
            <person name="Zhou Y."/>
        </authorList>
    </citation>
    <scope>NUCLEOTIDE SEQUENCE</scope>
    <source>
        <strain evidence="1">CGMCC 1.12426</strain>
    </source>
</reference>